<evidence type="ECO:0000313" key="3">
    <source>
        <dbReference type="Proteomes" id="UP000234585"/>
    </source>
</evidence>
<name>A0A2I2F826_ASPCN</name>
<organism evidence="2 3">
    <name type="scientific">Aspergillus candidus</name>
    <dbReference type="NCBI Taxonomy" id="41067"/>
    <lineage>
        <taxon>Eukaryota</taxon>
        <taxon>Fungi</taxon>
        <taxon>Dikarya</taxon>
        <taxon>Ascomycota</taxon>
        <taxon>Pezizomycotina</taxon>
        <taxon>Eurotiomycetes</taxon>
        <taxon>Eurotiomycetidae</taxon>
        <taxon>Eurotiales</taxon>
        <taxon>Aspergillaceae</taxon>
        <taxon>Aspergillus</taxon>
        <taxon>Aspergillus subgen. Circumdati</taxon>
    </lineage>
</organism>
<dbReference type="Proteomes" id="UP000234585">
    <property type="component" value="Unassembled WGS sequence"/>
</dbReference>
<dbReference type="RefSeq" id="XP_024670794.1">
    <property type="nucleotide sequence ID" value="XM_024816641.1"/>
</dbReference>
<keyword evidence="1" id="KW-0732">Signal</keyword>
<reference evidence="2 3" key="1">
    <citation type="submission" date="2017-12" db="EMBL/GenBank/DDBJ databases">
        <authorList>
            <consortium name="DOE Joint Genome Institute"/>
            <person name="Haridas S."/>
            <person name="Kjaerbolling I."/>
            <person name="Vesth T.C."/>
            <person name="Frisvad J.C."/>
            <person name="Nybo J.L."/>
            <person name="Theobald S."/>
            <person name="Kuo A."/>
            <person name="Bowyer P."/>
            <person name="Matsuda Y."/>
            <person name="Mondo S."/>
            <person name="Lyhne E.K."/>
            <person name="Kogle M.E."/>
            <person name="Clum A."/>
            <person name="Lipzen A."/>
            <person name="Salamov A."/>
            <person name="Ngan C.Y."/>
            <person name="Daum C."/>
            <person name="Chiniquy J."/>
            <person name="Barry K."/>
            <person name="LaButti K."/>
            <person name="Simmons B.A."/>
            <person name="Magnuson J.K."/>
            <person name="Mortensen U.H."/>
            <person name="Larsen T.O."/>
            <person name="Grigoriev I.V."/>
            <person name="Baker S.E."/>
            <person name="Andersen M.R."/>
            <person name="Nordberg H.P."/>
            <person name="Cantor M.N."/>
            <person name="Hua S.X."/>
        </authorList>
    </citation>
    <scope>NUCLEOTIDE SEQUENCE [LARGE SCALE GENOMIC DNA]</scope>
    <source>
        <strain evidence="2 3">CBS 102.13</strain>
    </source>
</reference>
<keyword evidence="3" id="KW-1185">Reference proteome</keyword>
<dbReference type="EMBL" id="KZ559148">
    <property type="protein sequence ID" value="PLB36782.1"/>
    <property type="molecule type" value="Genomic_DNA"/>
</dbReference>
<dbReference type="GeneID" id="36523801"/>
<protein>
    <submittedName>
        <fullName evidence="2">Uncharacterized protein</fullName>
    </submittedName>
</protein>
<evidence type="ECO:0000256" key="1">
    <source>
        <dbReference type="SAM" id="SignalP"/>
    </source>
</evidence>
<accession>A0A2I2F826</accession>
<proteinExistence type="predicted"/>
<feature type="signal peptide" evidence="1">
    <location>
        <begin position="1"/>
        <end position="17"/>
    </location>
</feature>
<evidence type="ECO:0000313" key="2">
    <source>
        <dbReference type="EMBL" id="PLB36782.1"/>
    </source>
</evidence>
<sequence>MKLTYLVFASILGLAMAVPAAEGTDNVAEPVVVEGMPAAVTVVAVTVIAGIETTGIIGDVDTAIVGGEK</sequence>
<feature type="chain" id="PRO_5014162845" evidence="1">
    <location>
        <begin position="18"/>
        <end position="69"/>
    </location>
</feature>
<gene>
    <name evidence="2" type="ORF">BDW47DRAFT_126925</name>
</gene>
<dbReference type="AlphaFoldDB" id="A0A2I2F826"/>
<dbReference type="OrthoDB" id="10463951at2759"/>